<dbReference type="Pfam" id="PF13302">
    <property type="entry name" value="Acetyltransf_3"/>
    <property type="match status" value="1"/>
</dbReference>
<dbReference type="EMBL" id="FNGF01000004">
    <property type="protein sequence ID" value="SDL20979.1"/>
    <property type="molecule type" value="Genomic_DNA"/>
</dbReference>
<accession>A0A1G9I6X8</accession>
<dbReference type="InterPro" id="IPR051908">
    <property type="entry name" value="Ribosomal_N-acetyltransferase"/>
</dbReference>
<evidence type="ECO:0000313" key="3">
    <source>
        <dbReference type="Proteomes" id="UP000198662"/>
    </source>
</evidence>
<feature type="domain" description="N-acetyltransferase" evidence="1">
    <location>
        <begin position="4"/>
        <end position="163"/>
    </location>
</feature>
<keyword evidence="2" id="KW-0808">Transferase</keyword>
<dbReference type="GO" id="GO:0008999">
    <property type="term" value="F:protein-N-terminal-alanine acetyltransferase activity"/>
    <property type="evidence" value="ECO:0007669"/>
    <property type="project" value="TreeGrafter"/>
</dbReference>
<dbReference type="Gene3D" id="3.40.630.30">
    <property type="match status" value="1"/>
</dbReference>
<dbReference type="InterPro" id="IPR000182">
    <property type="entry name" value="GNAT_dom"/>
</dbReference>
<sequence>MEHIEIQRFTAADAEALADFLAGEEWPFHGSGRVDRADVLRRVAEGYYDDEEARTFWILVDGKAAGTLRLFDIGDDTPLFDLRIGAASRGRGVGTHAVQWLASYVFTEFPEAQRIEGTTRRDNAAMRRVFLRCGFAKEGHHRRAWPDAEGVLHDAVAYAILRGDWATGTVTPVEFDDEP</sequence>
<dbReference type="PANTHER" id="PTHR43441">
    <property type="entry name" value="RIBOSOMAL-PROTEIN-SERINE ACETYLTRANSFERASE"/>
    <property type="match status" value="1"/>
</dbReference>
<name>A0A1G9I6X8_9ACTN</name>
<organism evidence="2 3">
    <name type="scientific">Glycomyces sambucus</name>
    <dbReference type="NCBI Taxonomy" id="380244"/>
    <lineage>
        <taxon>Bacteria</taxon>
        <taxon>Bacillati</taxon>
        <taxon>Actinomycetota</taxon>
        <taxon>Actinomycetes</taxon>
        <taxon>Glycomycetales</taxon>
        <taxon>Glycomycetaceae</taxon>
        <taxon>Glycomyces</taxon>
    </lineage>
</organism>
<gene>
    <name evidence="2" type="ORF">SAMN05216298_3069</name>
</gene>
<dbReference type="GO" id="GO:1990189">
    <property type="term" value="F:protein N-terminal-serine acetyltransferase activity"/>
    <property type="evidence" value="ECO:0007669"/>
    <property type="project" value="TreeGrafter"/>
</dbReference>
<dbReference type="PANTHER" id="PTHR43441:SF6">
    <property type="entry name" value="N-ACETYLTRANSFERASE DOMAIN-CONTAINING PROTEIN"/>
    <property type="match status" value="1"/>
</dbReference>
<dbReference type="InterPro" id="IPR016181">
    <property type="entry name" value="Acyl_CoA_acyltransferase"/>
</dbReference>
<evidence type="ECO:0000259" key="1">
    <source>
        <dbReference type="PROSITE" id="PS51186"/>
    </source>
</evidence>
<reference evidence="3" key="1">
    <citation type="submission" date="2016-10" db="EMBL/GenBank/DDBJ databases">
        <authorList>
            <person name="Varghese N."/>
            <person name="Submissions S."/>
        </authorList>
    </citation>
    <scope>NUCLEOTIDE SEQUENCE [LARGE SCALE GENOMIC DNA]</scope>
    <source>
        <strain evidence="3">CGMCC 4.3147</strain>
    </source>
</reference>
<dbReference type="STRING" id="380244.SAMN05216298_3069"/>
<dbReference type="PROSITE" id="PS51186">
    <property type="entry name" value="GNAT"/>
    <property type="match status" value="1"/>
</dbReference>
<proteinExistence type="predicted"/>
<dbReference type="Proteomes" id="UP000198662">
    <property type="component" value="Unassembled WGS sequence"/>
</dbReference>
<evidence type="ECO:0000313" key="2">
    <source>
        <dbReference type="EMBL" id="SDL20979.1"/>
    </source>
</evidence>
<dbReference type="SUPFAM" id="SSF55729">
    <property type="entry name" value="Acyl-CoA N-acyltransferases (Nat)"/>
    <property type="match status" value="1"/>
</dbReference>
<dbReference type="AlphaFoldDB" id="A0A1G9I6X8"/>
<protein>
    <submittedName>
        <fullName evidence="2">Protein N-acetyltransferase, RimJ/RimL family</fullName>
    </submittedName>
</protein>
<dbReference type="RefSeq" id="WP_218126496.1">
    <property type="nucleotide sequence ID" value="NZ_FNGF01000004.1"/>
</dbReference>
<keyword evidence="3" id="KW-1185">Reference proteome</keyword>
<dbReference type="GO" id="GO:0005737">
    <property type="term" value="C:cytoplasm"/>
    <property type="evidence" value="ECO:0007669"/>
    <property type="project" value="TreeGrafter"/>
</dbReference>